<dbReference type="EMBL" id="KU873925">
    <property type="protein sequence ID" value="AND74943.1"/>
    <property type="molecule type" value="Genomic_DNA"/>
</dbReference>
<organism evidence="1 2">
    <name type="scientific">Pseudomonas phage pf16</name>
    <dbReference type="NCBI Taxonomy" id="1815630"/>
    <lineage>
        <taxon>Viruses</taxon>
        <taxon>Duplodnaviria</taxon>
        <taxon>Heunggongvirae</taxon>
        <taxon>Uroviricota</taxon>
        <taxon>Caudoviricetes</taxon>
        <taxon>Chakrabartyvirus</taxon>
        <taxon>Chakrabartyvirus pf16</taxon>
    </lineage>
</organism>
<evidence type="ECO:0000313" key="1">
    <source>
        <dbReference type="EMBL" id="AND74943.1"/>
    </source>
</evidence>
<sequence length="107" mass="12355">MTTKIILKFNNPTLRTWQKPDEVYMAFDSDGYPYGVSIDKARDFKTVEAAREFAGNKDDFSIIELKTTYTEKVIVPTTMSDDERRKQNERDRLSAEIADLQAKLKAL</sequence>
<name>A0A1S5R3R3_9CAUD</name>
<reference evidence="1 2" key="1">
    <citation type="submission" date="2016-03" db="EMBL/GenBank/DDBJ databases">
        <title>Characterisation of pf16 and phiPMW: Two novel phages infecting Pseudomonas putida PpG1.</title>
        <authorList>
            <person name="Magill D.J."/>
            <person name="Krylov V.N."/>
            <person name="Shaburova O.V."/>
            <person name="Allen C.C.R."/>
            <person name="McGrath J.W."/>
            <person name="Quinn J.P."/>
            <person name="Kulakov L.A."/>
        </authorList>
    </citation>
    <scope>NUCLEOTIDE SEQUENCE [LARGE SCALE GENOMIC DNA]</scope>
</reference>
<proteinExistence type="predicted"/>
<evidence type="ECO:0000313" key="2">
    <source>
        <dbReference type="Proteomes" id="UP000225821"/>
    </source>
</evidence>
<keyword evidence="2" id="KW-1185">Reference proteome</keyword>
<accession>A0A1S5R3R3</accession>
<dbReference type="Proteomes" id="UP000225821">
    <property type="component" value="Segment"/>
</dbReference>
<protein>
    <submittedName>
        <fullName evidence="1">Uncharacterized protein</fullName>
    </submittedName>
</protein>
<gene>
    <name evidence="1" type="ORF">pf16_20</name>
</gene>